<dbReference type="EMBL" id="UINC01050229">
    <property type="protein sequence ID" value="SVB62947.1"/>
    <property type="molecule type" value="Genomic_DNA"/>
</dbReference>
<accession>A0A382FLF5</accession>
<reference evidence="1" key="1">
    <citation type="submission" date="2018-05" db="EMBL/GenBank/DDBJ databases">
        <authorList>
            <person name="Lanie J.A."/>
            <person name="Ng W.-L."/>
            <person name="Kazmierczak K.M."/>
            <person name="Andrzejewski T.M."/>
            <person name="Davidsen T.M."/>
            <person name="Wayne K.J."/>
            <person name="Tettelin H."/>
            <person name="Glass J.I."/>
            <person name="Rusch D."/>
            <person name="Podicherti R."/>
            <person name="Tsui H.-C.T."/>
            <person name="Winkler M.E."/>
        </authorList>
    </citation>
    <scope>NUCLEOTIDE SEQUENCE</scope>
</reference>
<gene>
    <name evidence="1" type="ORF">METZ01_LOCUS215801</name>
</gene>
<evidence type="ECO:0008006" key="2">
    <source>
        <dbReference type="Google" id="ProtNLM"/>
    </source>
</evidence>
<feature type="non-terminal residue" evidence="1">
    <location>
        <position position="25"/>
    </location>
</feature>
<dbReference type="AlphaFoldDB" id="A0A382FLF5"/>
<evidence type="ECO:0000313" key="1">
    <source>
        <dbReference type="EMBL" id="SVB62947.1"/>
    </source>
</evidence>
<proteinExistence type="predicted"/>
<sequence length="25" mass="2957">MESVYQTNIPDIPLFTRGKVRDVYD</sequence>
<protein>
    <recommendedName>
        <fullName evidence="2">Phosphoribosylaminoimidazolesuccinocarboxamide synthase</fullName>
    </recommendedName>
</protein>
<name>A0A382FLF5_9ZZZZ</name>
<organism evidence="1">
    <name type="scientific">marine metagenome</name>
    <dbReference type="NCBI Taxonomy" id="408172"/>
    <lineage>
        <taxon>unclassified sequences</taxon>
        <taxon>metagenomes</taxon>
        <taxon>ecological metagenomes</taxon>
    </lineage>
</organism>